<gene>
    <name evidence="2" type="ORF">OIU77_015099</name>
</gene>
<dbReference type="InterPro" id="IPR036691">
    <property type="entry name" value="Endo/exonu/phosph_ase_sf"/>
</dbReference>
<protein>
    <recommendedName>
        <fullName evidence="1">Endonuclease/exonuclease/phosphatase domain-containing protein</fullName>
    </recommendedName>
</protein>
<reference evidence="2" key="2">
    <citation type="journal article" date="2023" name="Int. J. Mol. Sci.">
        <title>De Novo Assembly and Annotation of 11 Diverse Shrub Willow (Salix) Genomes Reveals Novel Gene Organization in Sex-Linked Regions.</title>
        <authorList>
            <person name="Hyden B."/>
            <person name="Feng K."/>
            <person name="Yates T.B."/>
            <person name="Jawdy S."/>
            <person name="Cereghino C."/>
            <person name="Smart L.B."/>
            <person name="Muchero W."/>
        </authorList>
    </citation>
    <scope>NUCLEOTIDE SEQUENCE</scope>
    <source>
        <tissue evidence="2">Shoot tip</tissue>
    </source>
</reference>
<dbReference type="Pfam" id="PF03372">
    <property type="entry name" value="Exo_endo_phos"/>
    <property type="match status" value="1"/>
</dbReference>
<feature type="domain" description="Endonuclease/exonuclease/phosphatase" evidence="1">
    <location>
        <begin position="74"/>
        <end position="221"/>
    </location>
</feature>
<keyword evidence="3" id="KW-1185">Reference proteome</keyword>
<comment type="caution">
    <text evidence="2">The sequence shown here is derived from an EMBL/GenBank/DDBJ whole genome shotgun (WGS) entry which is preliminary data.</text>
</comment>
<evidence type="ECO:0000313" key="3">
    <source>
        <dbReference type="Proteomes" id="UP001141253"/>
    </source>
</evidence>
<dbReference type="InterPro" id="IPR005135">
    <property type="entry name" value="Endo/exonuclease/phosphatase"/>
</dbReference>
<evidence type="ECO:0000259" key="1">
    <source>
        <dbReference type="Pfam" id="PF03372"/>
    </source>
</evidence>
<evidence type="ECO:0000313" key="2">
    <source>
        <dbReference type="EMBL" id="KAJ6309528.1"/>
    </source>
</evidence>
<proteinExistence type="predicted"/>
<dbReference type="Gene3D" id="3.60.10.10">
    <property type="entry name" value="Endonuclease/exonuclease/phosphatase"/>
    <property type="match status" value="1"/>
</dbReference>
<accession>A0ABQ8ZSF9</accession>
<dbReference type="Proteomes" id="UP001141253">
    <property type="component" value="Unassembled WGS sequence"/>
</dbReference>
<organism evidence="2 3">
    <name type="scientific">Salix suchowensis</name>
    <dbReference type="NCBI Taxonomy" id="1278906"/>
    <lineage>
        <taxon>Eukaryota</taxon>
        <taxon>Viridiplantae</taxon>
        <taxon>Streptophyta</taxon>
        <taxon>Embryophyta</taxon>
        <taxon>Tracheophyta</taxon>
        <taxon>Spermatophyta</taxon>
        <taxon>Magnoliopsida</taxon>
        <taxon>eudicotyledons</taxon>
        <taxon>Gunneridae</taxon>
        <taxon>Pentapetalae</taxon>
        <taxon>rosids</taxon>
        <taxon>fabids</taxon>
        <taxon>Malpighiales</taxon>
        <taxon>Salicaceae</taxon>
        <taxon>Saliceae</taxon>
        <taxon>Salix</taxon>
    </lineage>
</organism>
<dbReference type="PANTHER" id="PTHR35218">
    <property type="entry name" value="RNASE H DOMAIN-CONTAINING PROTEIN"/>
    <property type="match status" value="1"/>
</dbReference>
<dbReference type="EMBL" id="JAPFFI010000025">
    <property type="protein sequence ID" value="KAJ6309528.1"/>
    <property type="molecule type" value="Genomic_DNA"/>
</dbReference>
<sequence>MNVSAQHQNAKGKHVAIVTFNHNVGHCLVNKMDSIGSQSSHTASADVTQEESTTSGIAGEGLDLTNPPSPKCLGSWNTWGINGPQKLRSVRNWINKYQLGIVGLLETKVSLNNLKKIEVGLNLSGWNFLSNITNADPCRILVGWDTSLFNLTLIHIDVQWITCKITSLASQESARITFVYGRNTHVDRRPLWDYISSISHLFNDLPWVLLGDFNAILQADQKVGGDARWLGHHEEFHDAIHQA</sequence>
<dbReference type="PANTHER" id="PTHR35218:SF9">
    <property type="entry name" value="ENDONUCLEASE_EXONUCLEASE_PHOSPHATASE DOMAIN-CONTAINING PROTEIN"/>
    <property type="match status" value="1"/>
</dbReference>
<dbReference type="SUPFAM" id="SSF56219">
    <property type="entry name" value="DNase I-like"/>
    <property type="match status" value="1"/>
</dbReference>
<name>A0ABQ8ZSF9_9ROSI</name>
<reference evidence="2" key="1">
    <citation type="submission" date="2022-10" db="EMBL/GenBank/DDBJ databases">
        <authorList>
            <person name="Hyden B.L."/>
            <person name="Feng K."/>
            <person name="Yates T."/>
            <person name="Jawdy S."/>
            <person name="Smart L.B."/>
            <person name="Muchero W."/>
        </authorList>
    </citation>
    <scope>NUCLEOTIDE SEQUENCE</scope>
    <source>
        <tissue evidence="2">Shoot tip</tissue>
    </source>
</reference>